<proteinExistence type="predicted"/>
<evidence type="ECO:0000313" key="2">
    <source>
        <dbReference type="EMBL" id="PWI75855.1"/>
    </source>
</evidence>
<feature type="compositionally biased region" description="Basic and acidic residues" evidence="1">
    <location>
        <begin position="1"/>
        <end position="11"/>
    </location>
</feature>
<feature type="compositionally biased region" description="Polar residues" evidence="1">
    <location>
        <begin position="306"/>
        <end position="316"/>
    </location>
</feature>
<feature type="compositionally biased region" description="Basic and acidic residues" evidence="1">
    <location>
        <begin position="264"/>
        <end position="279"/>
    </location>
</feature>
<feature type="compositionally biased region" description="Basic and acidic residues" evidence="1">
    <location>
        <begin position="293"/>
        <end position="302"/>
    </location>
</feature>
<feature type="region of interest" description="Disordered" evidence="1">
    <location>
        <begin position="209"/>
        <end position="316"/>
    </location>
</feature>
<feature type="compositionally biased region" description="Low complexity" evidence="1">
    <location>
        <begin position="209"/>
        <end position="228"/>
    </location>
</feature>
<accession>A0A2U3EMX0</accession>
<protein>
    <submittedName>
        <fullName evidence="2">Uncharacterized protein</fullName>
    </submittedName>
</protein>
<feature type="compositionally biased region" description="Basic residues" evidence="1">
    <location>
        <begin position="280"/>
        <end position="292"/>
    </location>
</feature>
<dbReference type="EMBL" id="LCWV01000002">
    <property type="protein sequence ID" value="PWI75855.1"/>
    <property type="molecule type" value="Genomic_DNA"/>
</dbReference>
<dbReference type="Proteomes" id="UP000245956">
    <property type="component" value="Unassembled WGS sequence"/>
</dbReference>
<sequence length="316" mass="34667">MAFSSSDERAPSRRRTHCGSVASSGAGAWGRDDGWHRAALFCYHWLGPRSATHQLVPHHSQPTWGELVAKRIVTSHVQGRNGLGWAGLEEEWRGRGRKTQRRSDAFDVFLCPWQHVGGRCERCLPRVCPSGRLAEGATAPLLRPIVMARGSLLYLPGMEGEGERVAHTEVSVRRGTERRQHRSAALHSMWSTKLPIRDNIPVYLHNGNSSASTTTTTSSTATTTSTSACPSANSPNLAPIEHPPRPASARRGHDHGGPATSSCIRDETTTDDDRAERTLHSSRHPARPRLAKSKSDRVEDVVARATASTRQLNKRP</sequence>
<comment type="caution">
    <text evidence="2">The sequence shown here is derived from an EMBL/GenBank/DDBJ whole genome shotgun (WGS) entry which is preliminary data.</text>
</comment>
<feature type="region of interest" description="Disordered" evidence="1">
    <location>
        <begin position="1"/>
        <end position="26"/>
    </location>
</feature>
<dbReference type="AlphaFoldDB" id="A0A2U3EMX0"/>
<evidence type="ECO:0000256" key="1">
    <source>
        <dbReference type="SAM" id="MobiDB-lite"/>
    </source>
</evidence>
<organism evidence="2 3">
    <name type="scientific">Purpureocillium lilacinum</name>
    <name type="common">Paecilomyces lilacinus</name>
    <dbReference type="NCBI Taxonomy" id="33203"/>
    <lineage>
        <taxon>Eukaryota</taxon>
        <taxon>Fungi</taxon>
        <taxon>Dikarya</taxon>
        <taxon>Ascomycota</taxon>
        <taxon>Pezizomycotina</taxon>
        <taxon>Sordariomycetes</taxon>
        <taxon>Hypocreomycetidae</taxon>
        <taxon>Hypocreales</taxon>
        <taxon>Ophiocordycipitaceae</taxon>
        <taxon>Purpureocillium</taxon>
    </lineage>
</organism>
<evidence type="ECO:0000313" key="3">
    <source>
        <dbReference type="Proteomes" id="UP000245956"/>
    </source>
</evidence>
<gene>
    <name evidence="2" type="ORF">PCL_06513</name>
</gene>
<name>A0A2U3EMX0_PURLI</name>
<reference evidence="2 3" key="1">
    <citation type="journal article" date="2016" name="Front. Microbiol.">
        <title>Genome and transcriptome sequences reveal the specific parasitism of the nematophagous Purpureocillium lilacinum 36-1.</title>
        <authorList>
            <person name="Xie J."/>
            <person name="Li S."/>
            <person name="Mo C."/>
            <person name="Xiao X."/>
            <person name="Peng D."/>
            <person name="Wang G."/>
            <person name="Xiao Y."/>
        </authorList>
    </citation>
    <scope>NUCLEOTIDE SEQUENCE [LARGE SCALE GENOMIC DNA]</scope>
    <source>
        <strain evidence="2 3">36-1</strain>
    </source>
</reference>